<comment type="caution">
    <text evidence="1">The sequence shown here is derived from an EMBL/GenBank/DDBJ whole genome shotgun (WGS) entry which is preliminary data.</text>
</comment>
<evidence type="ECO:0000313" key="1">
    <source>
        <dbReference type="EMBL" id="MPC97710.1"/>
    </source>
</evidence>
<reference evidence="1 2" key="1">
    <citation type="submission" date="2019-05" db="EMBL/GenBank/DDBJ databases">
        <title>Another draft genome of Portunus trituberculatus and its Hox gene families provides insights of decapod evolution.</title>
        <authorList>
            <person name="Jeong J.-H."/>
            <person name="Song I."/>
            <person name="Kim S."/>
            <person name="Choi T."/>
            <person name="Kim D."/>
            <person name="Ryu S."/>
            <person name="Kim W."/>
        </authorList>
    </citation>
    <scope>NUCLEOTIDE SEQUENCE [LARGE SCALE GENOMIC DNA]</scope>
    <source>
        <tissue evidence="1">Muscle</tissue>
    </source>
</reference>
<gene>
    <name evidence="1" type="ORF">E2C01_093037</name>
</gene>
<sequence length="35" mass="3965">MVLVDSRSIHIRLPVYSSLSHSRPSCPSVFPFLVH</sequence>
<evidence type="ECO:0000313" key="2">
    <source>
        <dbReference type="Proteomes" id="UP000324222"/>
    </source>
</evidence>
<dbReference type="AlphaFoldDB" id="A0A5B7JLT3"/>
<dbReference type="EMBL" id="VSRR010111124">
    <property type="protein sequence ID" value="MPC97710.1"/>
    <property type="molecule type" value="Genomic_DNA"/>
</dbReference>
<organism evidence="1 2">
    <name type="scientific">Portunus trituberculatus</name>
    <name type="common">Swimming crab</name>
    <name type="synonym">Neptunus trituberculatus</name>
    <dbReference type="NCBI Taxonomy" id="210409"/>
    <lineage>
        <taxon>Eukaryota</taxon>
        <taxon>Metazoa</taxon>
        <taxon>Ecdysozoa</taxon>
        <taxon>Arthropoda</taxon>
        <taxon>Crustacea</taxon>
        <taxon>Multicrustacea</taxon>
        <taxon>Malacostraca</taxon>
        <taxon>Eumalacostraca</taxon>
        <taxon>Eucarida</taxon>
        <taxon>Decapoda</taxon>
        <taxon>Pleocyemata</taxon>
        <taxon>Brachyura</taxon>
        <taxon>Eubrachyura</taxon>
        <taxon>Portunoidea</taxon>
        <taxon>Portunidae</taxon>
        <taxon>Portuninae</taxon>
        <taxon>Portunus</taxon>
    </lineage>
</organism>
<dbReference type="Proteomes" id="UP000324222">
    <property type="component" value="Unassembled WGS sequence"/>
</dbReference>
<proteinExistence type="predicted"/>
<protein>
    <submittedName>
        <fullName evidence="1">Uncharacterized protein</fullName>
    </submittedName>
</protein>
<accession>A0A5B7JLT3</accession>
<name>A0A5B7JLT3_PORTR</name>
<keyword evidence="2" id="KW-1185">Reference proteome</keyword>